<evidence type="ECO:0000313" key="3">
    <source>
        <dbReference type="EMBL" id="WDE99330.1"/>
    </source>
</evidence>
<keyword evidence="4" id="KW-1185">Reference proteome</keyword>
<dbReference type="Pfam" id="PF06439">
    <property type="entry name" value="3keto-disac_hyd"/>
    <property type="match status" value="1"/>
</dbReference>
<dbReference type="Gene3D" id="2.60.120.560">
    <property type="entry name" value="Exo-inulinase, domain 1"/>
    <property type="match status" value="1"/>
</dbReference>
<evidence type="ECO:0000259" key="2">
    <source>
        <dbReference type="Pfam" id="PF06439"/>
    </source>
</evidence>
<name>A0ABY7VYS7_9BACT</name>
<evidence type="ECO:0000313" key="4">
    <source>
        <dbReference type="Proteomes" id="UP001214250"/>
    </source>
</evidence>
<dbReference type="EMBL" id="CP117812">
    <property type="protein sequence ID" value="WDE99330.1"/>
    <property type="molecule type" value="Genomic_DNA"/>
</dbReference>
<dbReference type="InterPro" id="IPR010496">
    <property type="entry name" value="AL/BT2_dom"/>
</dbReference>
<keyword evidence="1" id="KW-0732">Signal</keyword>
<protein>
    <submittedName>
        <fullName evidence="3">DUF1080 domain-containing protein</fullName>
    </submittedName>
</protein>
<organism evidence="3 4">
    <name type="scientific">Lentisphaera profundi</name>
    <dbReference type="NCBI Taxonomy" id="1658616"/>
    <lineage>
        <taxon>Bacteria</taxon>
        <taxon>Pseudomonadati</taxon>
        <taxon>Lentisphaerota</taxon>
        <taxon>Lentisphaeria</taxon>
        <taxon>Lentisphaerales</taxon>
        <taxon>Lentisphaeraceae</taxon>
        <taxon>Lentisphaera</taxon>
    </lineage>
</organism>
<sequence>MNQFKKYLSACLVLGLSLISLAAAKSADSFSGRWELKLPNQGKGWMSLQEQEGEWSGSILWGGGSVKALSTVELEGDKIIFTRKQRIKTKASAGKAAAWKETVETTTASLEGNKMSLEQVLPKSNGSGVKRATYSAKRMSAIPPQPDLKQARFGEGVELFNGKDLSGWKLLHASHKNGWSAKDGVLVNNAVQGQHGYGNLMTEAKFEDFNLKLDFNVPAKSNSGIFLRGMYEVQVLDSFGRKPDLHNMGAIYSRIVPSQAAAKKAGEWQTMDITLIKQHVTVILNGITIINNKPLLGCTGGALSSDPLAPGPILLQGNHGAVSFRNIVLKPIIH</sequence>
<reference evidence="3 4" key="1">
    <citation type="submission" date="2023-02" db="EMBL/GenBank/DDBJ databases">
        <title>Genome sequence of Lentisphaera profundi SAORIC-696.</title>
        <authorList>
            <person name="Kim e."/>
            <person name="Cho J.-C."/>
            <person name="Choi A."/>
            <person name="Kang I."/>
        </authorList>
    </citation>
    <scope>NUCLEOTIDE SEQUENCE [LARGE SCALE GENOMIC DNA]</scope>
    <source>
        <strain evidence="3 4">SAORIC-696</strain>
    </source>
</reference>
<accession>A0ABY7VYS7</accession>
<feature type="signal peptide" evidence="1">
    <location>
        <begin position="1"/>
        <end position="22"/>
    </location>
</feature>
<feature type="domain" description="3-keto-alpha-glucoside-1,2-lyase/3-keto-2-hydroxy-glucal hydratase" evidence="2">
    <location>
        <begin position="157"/>
        <end position="330"/>
    </location>
</feature>
<dbReference type="Proteomes" id="UP001214250">
    <property type="component" value="Chromosome 2"/>
</dbReference>
<proteinExistence type="predicted"/>
<gene>
    <name evidence="3" type="ORF">PQO03_15950</name>
</gene>
<dbReference type="RefSeq" id="WP_274154188.1">
    <property type="nucleotide sequence ID" value="NZ_CP117812.1"/>
</dbReference>
<feature type="chain" id="PRO_5047116289" evidence="1">
    <location>
        <begin position="23"/>
        <end position="334"/>
    </location>
</feature>
<evidence type="ECO:0000256" key="1">
    <source>
        <dbReference type="SAM" id="SignalP"/>
    </source>
</evidence>